<dbReference type="SUPFAM" id="SSF53335">
    <property type="entry name" value="S-adenosyl-L-methionine-dependent methyltransferases"/>
    <property type="match status" value="1"/>
</dbReference>
<feature type="binding site" evidence="5">
    <location>
        <begin position="112"/>
        <end position="116"/>
    </location>
    <ligand>
        <name>S-adenosyl-L-methionine</name>
        <dbReference type="ChEBI" id="CHEBI:59789"/>
    </ligand>
</feature>
<feature type="binding site" evidence="5">
    <location>
        <position position="135"/>
    </location>
    <ligand>
        <name>S-adenosyl-L-methionine</name>
        <dbReference type="ChEBI" id="CHEBI:59789"/>
    </ligand>
</feature>
<comment type="catalytic activity">
    <reaction evidence="4 5">
        <text>L-glutaminyl-[peptide chain release factor] + S-adenosyl-L-methionine = N(5)-methyl-L-glutaminyl-[peptide chain release factor] + S-adenosyl-L-homocysteine + H(+)</text>
        <dbReference type="Rhea" id="RHEA:42896"/>
        <dbReference type="Rhea" id="RHEA-COMP:10271"/>
        <dbReference type="Rhea" id="RHEA-COMP:10272"/>
        <dbReference type="ChEBI" id="CHEBI:15378"/>
        <dbReference type="ChEBI" id="CHEBI:30011"/>
        <dbReference type="ChEBI" id="CHEBI:57856"/>
        <dbReference type="ChEBI" id="CHEBI:59789"/>
        <dbReference type="ChEBI" id="CHEBI:61891"/>
        <dbReference type="EC" id="2.1.1.297"/>
    </reaction>
</comment>
<dbReference type="Gene3D" id="1.10.8.10">
    <property type="entry name" value="DNA helicase RuvA subunit, C-terminal domain"/>
    <property type="match status" value="1"/>
</dbReference>
<proteinExistence type="inferred from homology"/>
<keyword evidence="2 5" id="KW-0808">Transferase</keyword>
<evidence type="ECO:0000256" key="3">
    <source>
        <dbReference type="ARBA" id="ARBA00022691"/>
    </source>
</evidence>
<accession>A0ABT8ELP4</accession>
<keyword evidence="9" id="KW-1185">Reference proteome</keyword>
<dbReference type="EMBL" id="JAJHNU010000004">
    <property type="protein sequence ID" value="MDN4122217.1"/>
    <property type="molecule type" value="Genomic_DNA"/>
</dbReference>
<feature type="domain" description="Methyltransferase small" evidence="6">
    <location>
        <begin position="96"/>
        <end position="186"/>
    </location>
</feature>
<feature type="binding site" evidence="5">
    <location>
        <begin position="178"/>
        <end position="181"/>
    </location>
    <ligand>
        <name>substrate</name>
    </ligand>
</feature>
<dbReference type="NCBIfam" id="TIGR03534">
    <property type="entry name" value="RF_mod_PrmC"/>
    <property type="match status" value="1"/>
</dbReference>
<evidence type="ECO:0000313" key="8">
    <source>
        <dbReference type="EMBL" id="MDN4122217.1"/>
    </source>
</evidence>
<dbReference type="NCBIfam" id="TIGR00536">
    <property type="entry name" value="hemK_fam"/>
    <property type="match status" value="1"/>
</dbReference>
<dbReference type="CDD" id="cd02440">
    <property type="entry name" value="AdoMet_MTases"/>
    <property type="match status" value="1"/>
</dbReference>
<dbReference type="GO" id="GO:0016491">
    <property type="term" value="F:oxidoreductase activity"/>
    <property type="evidence" value="ECO:0007669"/>
    <property type="project" value="UniProtKB-KW"/>
</dbReference>
<dbReference type="InterPro" id="IPR029063">
    <property type="entry name" value="SAM-dependent_MTases_sf"/>
</dbReference>
<dbReference type="InterPro" id="IPR002052">
    <property type="entry name" value="DNA_methylase_N6_adenine_CS"/>
</dbReference>
<feature type="domain" description="Release factor glutamine methyltransferase N-terminal" evidence="7">
    <location>
        <begin position="13"/>
        <end position="67"/>
    </location>
</feature>
<evidence type="ECO:0000256" key="4">
    <source>
        <dbReference type="ARBA" id="ARBA00048391"/>
    </source>
</evidence>
<reference evidence="8" key="1">
    <citation type="submission" date="2021-11" db="EMBL/GenBank/DDBJ databases">
        <title>Draft genome sequence of Alcaligenes endophyticus type strain CCUG 75668T.</title>
        <authorList>
            <person name="Salva-Serra F."/>
            <person name="Duran R.E."/>
            <person name="Seeger M."/>
            <person name="Moore E.R.B."/>
            <person name="Jaen-Luchoro D."/>
        </authorList>
    </citation>
    <scope>NUCLEOTIDE SEQUENCE</scope>
    <source>
        <strain evidence="8">CCUG 75668</strain>
    </source>
</reference>
<evidence type="ECO:0000256" key="5">
    <source>
        <dbReference type="HAMAP-Rule" id="MF_02126"/>
    </source>
</evidence>
<dbReference type="PROSITE" id="PS00092">
    <property type="entry name" value="N6_MTASE"/>
    <property type="match status" value="1"/>
</dbReference>
<dbReference type="HAMAP" id="MF_02126">
    <property type="entry name" value="RF_methyltr_PrmC"/>
    <property type="match status" value="1"/>
</dbReference>
<comment type="caution">
    <text evidence="8">The sequence shown here is derived from an EMBL/GenBank/DDBJ whole genome shotgun (WGS) entry which is preliminary data.</text>
</comment>
<evidence type="ECO:0000313" key="9">
    <source>
        <dbReference type="Proteomes" id="UP001168613"/>
    </source>
</evidence>
<keyword evidence="8" id="KW-0560">Oxidoreductase</keyword>
<organism evidence="8 9">
    <name type="scientific">Alcaligenes endophyticus</name>
    <dbReference type="NCBI Taxonomy" id="1929088"/>
    <lineage>
        <taxon>Bacteria</taxon>
        <taxon>Pseudomonadati</taxon>
        <taxon>Pseudomonadota</taxon>
        <taxon>Betaproteobacteria</taxon>
        <taxon>Burkholderiales</taxon>
        <taxon>Alcaligenaceae</taxon>
        <taxon>Alcaligenes</taxon>
    </lineage>
</organism>
<dbReference type="EC" id="2.1.1.297" evidence="5"/>
<evidence type="ECO:0000259" key="7">
    <source>
        <dbReference type="Pfam" id="PF17827"/>
    </source>
</evidence>
<dbReference type="InterPro" id="IPR004556">
    <property type="entry name" value="HemK-like"/>
</dbReference>
<dbReference type="Proteomes" id="UP001168613">
    <property type="component" value="Unassembled WGS sequence"/>
</dbReference>
<dbReference type="Pfam" id="PF05175">
    <property type="entry name" value="MTS"/>
    <property type="match status" value="1"/>
</dbReference>
<feature type="binding site" evidence="5">
    <location>
        <position position="162"/>
    </location>
    <ligand>
        <name>S-adenosyl-L-methionine</name>
        <dbReference type="ChEBI" id="CHEBI:59789"/>
    </ligand>
</feature>
<evidence type="ECO:0000259" key="6">
    <source>
        <dbReference type="Pfam" id="PF05175"/>
    </source>
</evidence>
<dbReference type="InterPro" id="IPR019874">
    <property type="entry name" value="RF_methyltr_PrmC"/>
</dbReference>
<sequence>MQSIRDCMGRSTLPRLEQQMLWQHVLKVTRVWLIAHDTDVLEPHQVAQYWALDERRQQGEPMAYLIGEREFMGHTFQVSPAVLIPRPDTETLVNVALEQLQHIKQPRIVDLGTGSGAIAISLALARPDAQVCATDVSEQALHVARLNAQRLCGKVEFYAGNWYDAIMGQAAFDMIVSNPPYIAMSDHHLTQGDIRFEPRSALTDEADGLSDLHAIITQAALHLKVGGYLLLEHGWDQGQAVRHLLQQTNYSTIHTYQDLSGNDRVTGGQLLTS</sequence>
<comment type="similarity">
    <text evidence="5">Belongs to the protein N5-glutamine methyltransferase family. PrmC subfamily.</text>
</comment>
<name>A0ABT8ELP4_9BURK</name>
<keyword evidence="3 5" id="KW-0949">S-adenosyl-L-methionine</keyword>
<keyword evidence="1 5" id="KW-0489">Methyltransferase</keyword>
<dbReference type="GO" id="GO:0102559">
    <property type="term" value="F:peptide chain release factor N(5)-glutamine methyltransferase activity"/>
    <property type="evidence" value="ECO:0007669"/>
    <property type="project" value="UniProtKB-EC"/>
</dbReference>
<feature type="binding site" evidence="5">
    <location>
        <position position="178"/>
    </location>
    <ligand>
        <name>S-adenosyl-L-methionine</name>
        <dbReference type="ChEBI" id="CHEBI:59789"/>
    </ligand>
</feature>
<dbReference type="PANTHER" id="PTHR18895:SF74">
    <property type="entry name" value="MTRF1L RELEASE FACTOR GLUTAMINE METHYLTRANSFERASE"/>
    <property type="match status" value="1"/>
</dbReference>
<dbReference type="RefSeq" id="WP_266123555.1">
    <property type="nucleotide sequence ID" value="NZ_JAJHNU010000004.1"/>
</dbReference>
<dbReference type="InterPro" id="IPR007848">
    <property type="entry name" value="Small_mtfrase_dom"/>
</dbReference>
<dbReference type="InterPro" id="IPR040758">
    <property type="entry name" value="PrmC_N"/>
</dbReference>
<evidence type="ECO:0000256" key="2">
    <source>
        <dbReference type="ARBA" id="ARBA00022679"/>
    </source>
</evidence>
<dbReference type="Gene3D" id="3.40.50.150">
    <property type="entry name" value="Vaccinia Virus protein VP39"/>
    <property type="match status" value="1"/>
</dbReference>
<dbReference type="PANTHER" id="PTHR18895">
    <property type="entry name" value="HEMK METHYLTRANSFERASE"/>
    <property type="match status" value="1"/>
</dbReference>
<evidence type="ECO:0000256" key="1">
    <source>
        <dbReference type="ARBA" id="ARBA00022603"/>
    </source>
</evidence>
<protein>
    <recommendedName>
        <fullName evidence="5">Release factor glutamine methyltransferase</fullName>
        <shortName evidence="5">RF MTase</shortName>
        <ecNumber evidence="5">2.1.1.297</ecNumber>
    </recommendedName>
    <alternativeName>
        <fullName evidence="5">N5-glutamine methyltransferase PrmC</fullName>
    </alternativeName>
    <alternativeName>
        <fullName evidence="5">Protein-(glutamine-N5) MTase PrmC</fullName>
    </alternativeName>
    <alternativeName>
        <fullName evidence="5">Protein-glutamine N-methyltransferase PrmC</fullName>
    </alternativeName>
</protein>
<comment type="function">
    <text evidence="5">Methylates the class 1 translation termination release factors RF1/PrfA and RF2/PrfB on the glutamine residue of the universally conserved GGQ motif.</text>
</comment>
<dbReference type="GO" id="GO:0032259">
    <property type="term" value="P:methylation"/>
    <property type="evidence" value="ECO:0007669"/>
    <property type="project" value="UniProtKB-KW"/>
</dbReference>
<dbReference type="InterPro" id="IPR050320">
    <property type="entry name" value="N5-glutamine_MTase"/>
</dbReference>
<dbReference type="Pfam" id="PF17827">
    <property type="entry name" value="PrmC_N"/>
    <property type="match status" value="1"/>
</dbReference>
<gene>
    <name evidence="5 8" type="primary">prmC</name>
    <name evidence="8" type="ORF">LMS43_13065</name>
</gene>